<evidence type="ECO:0000313" key="2">
    <source>
        <dbReference type="Proteomes" id="UP000824140"/>
    </source>
</evidence>
<sequence length="62" mass="7315">MPKFIPREKLGKKARRALDAERRATWGFSPVTRKVETKKHYDRKKSARVWKDDFGMSAFCLS</sequence>
<name>A0A9D1G2A5_9FIRM</name>
<comment type="caution">
    <text evidence="1">The sequence shown here is derived from an EMBL/GenBank/DDBJ whole genome shotgun (WGS) entry which is preliminary data.</text>
</comment>
<gene>
    <name evidence="1" type="ORF">IAA84_13355</name>
</gene>
<dbReference type="EMBL" id="DVJN01000255">
    <property type="protein sequence ID" value="HIS93993.1"/>
    <property type="molecule type" value="Genomic_DNA"/>
</dbReference>
<proteinExistence type="predicted"/>
<accession>A0A9D1G2A5</accession>
<protein>
    <submittedName>
        <fullName evidence="1">Uncharacterized protein</fullName>
    </submittedName>
</protein>
<dbReference type="Proteomes" id="UP000824140">
    <property type="component" value="Unassembled WGS sequence"/>
</dbReference>
<dbReference type="AlphaFoldDB" id="A0A9D1G2A5"/>
<organism evidence="1 2">
    <name type="scientific">Candidatus Alectryocaccomicrobium excrementavium</name>
    <dbReference type="NCBI Taxonomy" id="2840668"/>
    <lineage>
        <taxon>Bacteria</taxon>
        <taxon>Bacillati</taxon>
        <taxon>Bacillota</taxon>
        <taxon>Clostridia</taxon>
        <taxon>Candidatus Alectryocaccomicrobium</taxon>
    </lineage>
</organism>
<reference evidence="1" key="1">
    <citation type="submission" date="2020-10" db="EMBL/GenBank/DDBJ databases">
        <authorList>
            <person name="Gilroy R."/>
        </authorList>
    </citation>
    <scope>NUCLEOTIDE SEQUENCE</scope>
    <source>
        <strain evidence="1">13766</strain>
    </source>
</reference>
<reference evidence="1" key="2">
    <citation type="journal article" date="2021" name="PeerJ">
        <title>Extensive microbial diversity within the chicken gut microbiome revealed by metagenomics and culture.</title>
        <authorList>
            <person name="Gilroy R."/>
            <person name="Ravi A."/>
            <person name="Getino M."/>
            <person name="Pursley I."/>
            <person name="Horton D.L."/>
            <person name="Alikhan N.F."/>
            <person name="Baker D."/>
            <person name="Gharbi K."/>
            <person name="Hall N."/>
            <person name="Watson M."/>
            <person name="Adriaenssens E.M."/>
            <person name="Foster-Nyarko E."/>
            <person name="Jarju S."/>
            <person name="Secka A."/>
            <person name="Antonio M."/>
            <person name="Oren A."/>
            <person name="Chaudhuri R.R."/>
            <person name="La Ragione R."/>
            <person name="Hildebrand F."/>
            <person name="Pallen M.J."/>
        </authorList>
    </citation>
    <scope>NUCLEOTIDE SEQUENCE</scope>
    <source>
        <strain evidence="1">13766</strain>
    </source>
</reference>
<evidence type="ECO:0000313" key="1">
    <source>
        <dbReference type="EMBL" id="HIS93993.1"/>
    </source>
</evidence>